<feature type="non-terminal residue" evidence="1">
    <location>
        <position position="1"/>
    </location>
</feature>
<sequence length="92" mass="11020">DPEKNSNSDRKNYQRKNKRTLKKKIMSRTKNINDFWRKTDPSICTNCNYPRLPGHDCLFNSSNPNALKRFIKNQRTKETISPEMTLEEKFRI</sequence>
<dbReference type="Proteomes" id="UP000789920">
    <property type="component" value="Unassembled WGS sequence"/>
</dbReference>
<reference evidence="1" key="1">
    <citation type="submission" date="2021-06" db="EMBL/GenBank/DDBJ databases">
        <authorList>
            <person name="Kallberg Y."/>
            <person name="Tangrot J."/>
            <person name="Rosling A."/>
        </authorList>
    </citation>
    <scope>NUCLEOTIDE SEQUENCE</scope>
    <source>
        <strain evidence="1">MA461A</strain>
    </source>
</reference>
<keyword evidence="2" id="KW-1185">Reference proteome</keyword>
<protein>
    <submittedName>
        <fullName evidence="1">13603_t:CDS:1</fullName>
    </submittedName>
</protein>
<dbReference type="EMBL" id="CAJVQC010145718">
    <property type="protein sequence ID" value="CAG8845207.1"/>
    <property type="molecule type" value="Genomic_DNA"/>
</dbReference>
<comment type="caution">
    <text evidence="1">The sequence shown here is derived from an EMBL/GenBank/DDBJ whole genome shotgun (WGS) entry which is preliminary data.</text>
</comment>
<evidence type="ECO:0000313" key="2">
    <source>
        <dbReference type="Proteomes" id="UP000789920"/>
    </source>
</evidence>
<gene>
    <name evidence="1" type="ORF">RPERSI_LOCUS33563</name>
</gene>
<name>A0ACA9SNX5_9GLOM</name>
<accession>A0ACA9SNX5</accession>
<evidence type="ECO:0000313" key="1">
    <source>
        <dbReference type="EMBL" id="CAG8845207.1"/>
    </source>
</evidence>
<proteinExistence type="predicted"/>
<organism evidence="1 2">
    <name type="scientific">Racocetra persica</name>
    <dbReference type="NCBI Taxonomy" id="160502"/>
    <lineage>
        <taxon>Eukaryota</taxon>
        <taxon>Fungi</taxon>
        <taxon>Fungi incertae sedis</taxon>
        <taxon>Mucoromycota</taxon>
        <taxon>Glomeromycotina</taxon>
        <taxon>Glomeromycetes</taxon>
        <taxon>Diversisporales</taxon>
        <taxon>Gigasporaceae</taxon>
        <taxon>Racocetra</taxon>
    </lineage>
</organism>